<organism evidence="1 2">
    <name type="scientific">Leptospira tipperaryensis</name>
    <dbReference type="NCBI Taxonomy" id="2564040"/>
    <lineage>
        <taxon>Bacteria</taxon>
        <taxon>Pseudomonadati</taxon>
        <taxon>Spirochaetota</taxon>
        <taxon>Spirochaetia</taxon>
        <taxon>Leptospirales</taxon>
        <taxon>Leptospiraceae</taxon>
        <taxon>Leptospira</taxon>
    </lineage>
</organism>
<dbReference type="EMBL" id="CP015217">
    <property type="protein sequence ID" value="AOP34641.1"/>
    <property type="molecule type" value="Genomic_DNA"/>
</dbReference>
<evidence type="ECO:0000313" key="1">
    <source>
        <dbReference type="EMBL" id="AOP34641.1"/>
    </source>
</evidence>
<dbReference type="Proteomes" id="UP000094197">
    <property type="component" value="Chromosome 1"/>
</dbReference>
<accession>A0A1D7UYJ7</accession>
<protein>
    <submittedName>
        <fullName evidence="1">Uncharacterized protein</fullName>
    </submittedName>
</protein>
<reference evidence="1 2" key="1">
    <citation type="submission" date="2016-04" db="EMBL/GenBank/DDBJ databases">
        <title>Complete genome seqeunce of Leptospira alstonii serovar Room22.</title>
        <authorList>
            <person name="Nally J.E."/>
            <person name="Bayles D.O."/>
            <person name="Hurley D."/>
            <person name="Fanning S."/>
            <person name="McMahon B.J."/>
            <person name="Arent Z."/>
        </authorList>
    </citation>
    <scope>NUCLEOTIDE SEQUENCE [LARGE SCALE GENOMIC DNA]</scope>
    <source>
        <strain evidence="1 2">GWTS #1</strain>
    </source>
</reference>
<dbReference type="KEGG" id="laj:A0128_12745"/>
<sequence>MSLKVFSRSSHFEYKNYLSRFPGFRDSKAWFFIRRKNSKRYPGRKVESIESFSNDRILKRDFYLDRILLFGMENRRRLWN</sequence>
<name>A0A1D7UYJ7_9LEPT</name>
<evidence type="ECO:0000313" key="2">
    <source>
        <dbReference type="Proteomes" id="UP000094197"/>
    </source>
</evidence>
<dbReference type="AlphaFoldDB" id="A0A1D7UYJ7"/>
<keyword evidence="2" id="KW-1185">Reference proteome</keyword>
<proteinExistence type="predicted"/>
<gene>
    <name evidence="1" type="ORF">A0128_12745</name>
</gene>